<dbReference type="EMBL" id="CP001618">
    <property type="protein sequence ID" value="ACQ80976.1"/>
    <property type="molecule type" value="Genomic_DNA"/>
</dbReference>
<protein>
    <submittedName>
        <fullName evidence="3">Pyridoxamine 5'-phosphate oxidase-related protein FMN-binding</fullName>
    </submittedName>
</protein>
<dbReference type="InterPro" id="IPR052019">
    <property type="entry name" value="F420H2_bilvrd_red/Heme_oxyg"/>
</dbReference>
<dbReference type="PANTHER" id="PTHR35176:SF2">
    <property type="entry name" value="F420H(2)-DEPENDENT REDUCTASE RV1155"/>
    <property type="match status" value="1"/>
</dbReference>
<keyword evidence="4" id="KW-1185">Reference proteome</keyword>
<keyword evidence="1" id="KW-0560">Oxidoreductase</keyword>
<reference evidence="3 4" key="1">
    <citation type="journal article" date="2009" name="Stand. Genomic Sci.">
        <title>Complete genome sequence of Beutenbergia cavernae type strain (HKI 0122).</title>
        <authorList>
            <person name="Land M."/>
            <person name="Pukall R."/>
            <person name="Abt B."/>
            <person name="Goker M."/>
            <person name="Rohde M."/>
            <person name="Glavina Del Rio T."/>
            <person name="Tice H."/>
            <person name="Copeland A."/>
            <person name="Cheng J.F."/>
            <person name="Lucas S."/>
            <person name="Chen F."/>
            <person name="Nolan M."/>
            <person name="Bruce D."/>
            <person name="Goodwin L."/>
            <person name="Pitluck S."/>
            <person name="Ivanova N."/>
            <person name="Mavromatis K."/>
            <person name="Ovchinnikova G."/>
            <person name="Pati A."/>
            <person name="Chen A."/>
            <person name="Palaniappan K."/>
            <person name="Hauser L."/>
            <person name="Chang Y.J."/>
            <person name="Jefferies C.C."/>
            <person name="Saunders E."/>
            <person name="Brettin T."/>
            <person name="Detter J.C."/>
            <person name="Han C."/>
            <person name="Chain P."/>
            <person name="Bristow J."/>
            <person name="Eisen J.A."/>
            <person name="Markowitz V."/>
            <person name="Hugenholtz P."/>
            <person name="Kyrpides N.C."/>
            <person name="Klenk H.P."/>
            <person name="Lapidus A."/>
        </authorList>
    </citation>
    <scope>NUCLEOTIDE SEQUENCE [LARGE SCALE GENOMIC DNA]</scope>
    <source>
        <strain evidence="4">ATCC BAA-8 / DSM 12333 / NBRC 16432</strain>
    </source>
</reference>
<dbReference type="STRING" id="471853.Bcav_2731"/>
<feature type="domain" description="Pyridoxamine 5'-phosphate oxidase N-terminal" evidence="2">
    <location>
        <begin position="4"/>
        <end position="140"/>
    </location>
</feature>
<dbReference type="KEGG" id="bcv:Bcav_2731"/>
<dbReference type="InterPro" id="IPR012349">
    <property type="entry name" value="Split_barrel_FMN-bd"/>
</dbReference>
<dbReference type="eggNOG" id="COG3467">
    <property type="taxonomic scope" value="Bacteria"/>
</dbReference>
<dbReference type="AlphaFoldDB" id="C5BY76"/>
<dbReference type="HOGENOM" id="CLU_115786_0_0_11"/>
<dbReference type="InterPro" id="IPR011576">
    <property type="entry name" value="Pyridox_Oxase_N"/>
</dbReference>
<dbReference type="SUPFAM" id="SSF50475">
    <property type="entry name" value="FMN-binding split barrel"/>
    <property type="match status" value="1"/>
</dbReference>
<dbReference type="GO" id="GO:0016627">
    <property type="term" value="F:oxidoreductase activity, acting on the CH-CH group of donors"/>
    <property type="evidence" value="ECO:0007669"/>
    <property type="project" value="TreeGrafter"/>
</dbReference>
<dbReference type="Pfam" id="PF01243">
    <property type="entry name" value="PNPOx_N"/>
    <property type="match status" value="1"/>
</dbReference>
<evidence type="ECO:0000313" key="3">
    <source>
        <dbReference type="EMBL" id="ACQ80976.1"/>
    </source>
</evidence>
<dbReference type="PANTHER" id="PTHR35176">
    <property type="entry name" value="HEME OXYGENASE HI_0854-RELATED"/>
    <property type="match status" value="1"/>
</dbReference>
<dbReference type="Proteomes" id="UP000007962">
    <property type="component" value="Chromosome"/>
</dbReference>
<evidence type="ECO:0000259" key="2">
    <source>
        <dbReference type="Pfam" id="PF01243"/>
    </source>
</evidence>
<proteinExistence type="predicted"/>
<dbReference type="Gene3D" id="2.30.110.10">
    <property type="entry name" value="Electron Transport, Fmn-binding Protein, Chain A"/>
    <property type="match status" value="1"/>
</dbReference>
<dbReference type="NCBIfam" id="TIGR03668">
    <property type="entry name" value="Rv0121_F420"/>
    <property type="match status" value="1"/>
</dbReference>
<accession>C5BY76</accession>
<dbReference type="GO" id="GO:0070967">
    <property type="term" value="F:coenzyme F420 binding"/>
    <property type="evidence" value="ECO:0007669"/>
    <property type="project" value="TreeGrafter"/>
</dbReference>
<dbReference type="OrthoDB" id="9812086at2"/>
<dbReference type="RefSeq" id="WP_015883216.1">
    <property type="nucleotide sequence ID" value="NC_012669.1"/>
</dbReference>
<dbReference type="InterPro" id="IPR019967">
    <property type="entry name" value="F420-dep_enz_PPOX_Rv0121"/>
</dbReference>
<evidence type="ECO:0000313" key="4">
    <source>
        <dbReference type="Proteomes" id="UP000007962"/>
    </source>
</evidence>
<dbReference type="GO" id="GO:0005829">
    <property type="term" value="C:cytosol"/>
    <property type="evidence" value="ECO:0007669"/>
    <property type="project" value="TreeGrafter"/>
</dbReference>
<evidence type="ECO:0000256" key="1">
    <source>
        <dbReference type="ARBA" id="ARBA00023002"/>
    </source>
</evidence>
<organism evidence="3 4">
    <name type="scientific">Beutenbergia cavernae (strain ATCC BAA-8 / DSM 12333 / CCUG 43141 / JCM 11478 / NBRC 16432 / NCIMB 13614 / HKI 0122)</name>
    <dbReference type="NCBI Taxonomy" id="471853"/>
    <lineage>
        <taxon>Bacteria</taxon>
        <taxon>Bacillati</taxon>
        <taxon>Actinomycetota</taxon>
        <taxon>Actinomycetes</taxon>
        <taxon>Micrococcales</taxon>
        <taxon>Beutenbergiaceae</taxon>
        <taxon>Beutenbergia</taxon>
    </lineage>
</organism>
<sequence>MSPQECRVRFAGAPHAYLATADADGVPHLVPVVVAVGAGAGPGGRDVVVHAVDHKPKRSPDLRRLANIRANPTVALLADSYDDDWSRLWWVRADAHARVVDGGPELEQAIELLVARHPQYADRRPDGPAVVAEVTRWSGWKATPG</sequence>
<name>C5BY76_BEUC1</name>
<gene>
    <name evidence="3" type="ordered locus">Bcav_2731</name>
</gene>